<gene>
    <name evidence="1" type="ORF">D5086_011343</name>
</gene>
<dbReference type="Proteomes" id="UP000309997">
    <property type="component" value="Unassembled WGS sequence"/>
</dbReference>
<protein>
    <submittedName>
        <fullName evidence="1">Uncharacterized protein</fullName>
    </submittedName>
</protein>
<sequence length="370" mass="40617">MDSVTQTFQHRMSVKLWPPSQSTRLMLVERMSKNFITPSFISRKYGLLNKEEAEEGAKKIEEMAFAAANQHYEKEPDGDGSSAVQIYAKESSRLMLEVLKRGPKTQEDEEVKTVDEASAAVANLFDISGGRREFISGEEAEELLKPLKVPGNLYTRICFSNRSFGLDAARVAESILLSIKGQLTEVDLSDCVAGRPESEALEVMEDFRCSSTRVGLEGGVALAEALGSCSHLRKLDLRDNMFGVEAGIALSKSLFAFADLTEVYLSYLNLEDEGAEALANALKESAPSLEVLDMAGNDITAKGASSLAAWIDEVKDIFKSLPDVLGKLDENDPEGEDLDEDAGEEDEDAEDEDEDELESKLKGLEIKHEE</sequence>
<keyword evidence="2" id="KW-1185">Reference proteome</keyword>
<evidence type="ECO:0000313" key="2">
    <source>
        <dbReference type="Proteomes" id="UP000309997"/>
    </source>
</evidence>
<proteinExistence type="predicted"/>
<evidence type="ECO:0000313" key="1">
    <source>
        <dbReference type="EMBL" id="KAL3592703.1"/>
    </source>
</evidence>
<comment type="caution">
    <text evidence="1">The sequence shown here is derived from an EMBL/GenBank/DDBJ whole genome shotgun (WGS) entry which is preliminary data.</text>
</comment>
<organism evidence="1 2">
    <name type="scientific">Populus alba</name>
    <name type="common">White poplar</name>
    <dbReference type="NCBI Taxonomy" id="43335"/>
    <lineage>
        <taxon>Eukaryota</taxon>
        <taxon>Viridiplantae</taxon>
        <taxon>Streptophyta</taxon>
        <taxon>Embryophyta</taxon>
        <taxon>Tracheophyta</taxon>
        <taxon>Spermatophyta</taxon>
        <taxon>Magnoliopsida</taxon>
        <taxon>eudicotyledons</taxon>
        <taxon>Gunneridae</taxon>
        <taxon>Pentapetalae</taxon>
        <taxon>rosids</taxon>
        <taxon>fabids</taxon>
        <taxon>Malpighiales</taxon>
        <taxon>Salicaceae</taxon>
        <taxon>Saliceae</taxon>
        <taxon>Populus</taxon>
    </lineage>
</organism>
<accession>A0ACC4CC01</accession>
<name>A0ACC4CC01_POPAL</name>
<reference evidence="1 2" key="1">
    <citation type="journal article" date="2024" name="Plant Biotechnol. J.">
        <title>Genome and CRISPR/Cas9 system of a widespread forest tree (Populus alba) in the world.</title>
        <authorList>
            <person name="Liu Y.J."/>
            <person name="Jiang P.F."/>
            <person name="Han X.M."/>
            <person name="Li X.Y."/>
            <person name="Wang H.M."/>
            <person name="Wang Y.J."/>
            <person name="Wang X.X."/>
            <person name="Zeng Q.Y."/>
        </authorList>
    </citation>
    <scope>NUCLEOTIDE SEQUENCE [LARGE SCALE GENOMIC DNA]</scope>
    <source>
        <strain evidence="2">cv. PAL-ZL1</strain>
    </source>
</reference>
<dbReference type="EMBL" id="RCHU02000005">
    <property type="protein sequence ID" value="KAL3592703.1"/>
    <property type="molecule type" value="Genomic_DNA"/>
</dbReference>